<organism evidence="1 2">
    <name type="scientific">Paramecium octaurelia</name>
    <dbReference type="NCBI Taxonomy" id="43137"/>
    <lineage>
        <taxon>Eukaryota</taxon>
        <taxon>Sar</taxon>
        <taxon>Alveolata</taxon>
        <taxon>Ciliophora</taxon>
        <taxon>Intramacronucleata</taxon>
        <taxon>Oligohymenophorea</taxon>
        <taxon>Peniculida</taxon>
        <taxon>Parameciidae</taxon>
        <taxon>Paramecium</taxon>
    </lineage>
</organism>
<reference evidence="1" key="1">
    <citation type="submission" date="2021-01" db="EMBL/GenBank/DDBJ databases">
        <authorList>
            <consortium name="Genoscope - CEA"/>
            <person name="William W."/>
        </authorList>
    </citation>
    <scope>NUCLEOTIDE SEQUENCE</scope>
</reference>
<comment type="caution">
    <text evidence="1">The sequence shown here is derived from an EMBL/GenBank/DDBJ whole genome shotgun (WGS) entry which is preliminary data.</text>
</comment>
<dbReference type="EMBL" id="CAJJDP010000087">
    <property type="protein sequence ID" value="CAD8186824.1"/>
    <property type="molecule type" value="Genomic_DNA"/>
</dbReference>
<accession>A0A8S1W9W7</accession>
<dbReference type="AlphaFoldDB" id="A0A8S1W9W7"/>
<evidence type="ECO:0000313" key="1">
    <source>
        <dbReference type="EMBL" id="CAD8186824.1"/>
    </source>
</evidence>
<sequence>MTFFSYNSSLPNYELVPTLQDIRILMSEILDQETTENTQFTTTKSNQQHSQLPQCIFLTRQQNNKSSY</sequence>
<name>A0A8S1W9W7_PAROT</name>
<keyword evidence="2" id="KW-1185">Reference proteome</keyword>
<evidence type="ECO:0000313" key="2">
    <source>
        <dbReference type="Proteomes" id="UP000683925"/>
    </source>
</evidence>
<protein>
    <submittedName>
        <fullName evidence="1">Uncharacterized protein</fullName>
    </submittedName>
</protein>
<proteinExistence type="predicted"/>
<gene>
    <name evidence="1" type="ORF">POCTA_138.1.T0880235</name>
</gene>
<dbReference type="Proteomes" id="UP000683925">
    <property type="component" value="Unassembled WGS sequence"/>
</dbReference>